<dbReference type="AlphaFoldDB" id="A0A5D0U9L8"/>
<comment type="caution">
    <text evidence="5">The sequence shown here is derived from an EMBL/GenBank/DDBJ whole genome shotgun (WGS) entry which is preliminary data.</text>
</comment>
<evidence type="ECO:0000259" key="4">
    <source>
        <dbReference type="PROSITE" id="PS50949"/>
    </source>
</evidence>
<dbReference type="InterPro" id="IPR036390">
    <property type="entry name" value="WH_DNA-bd_sf"/>
</dbReference>
<dbReference type="EMBL" id="VSFF01000005">
    <property type="protein sequence ID" value="TYC15048.1"/>
    <property type="molecule type" value="Genomic_DNA"/>
</dbReference>
<dbReference type="PRINTS" id="PR00035">
    <property type="entry name" value="HTHGNTR"/>
</dbReference>
<protein>
    <submittedName>
        <fullName evidence="5">GntR family transcriptional regulator</fullName>
    </submittedName>
</protein>
<dbReference type="CDD" id="cd07377">
    <property type="entry name" value="WHTH_GntR"/>
    <property type="match status" value="1"/>
</dbReference>
<organism evidence="5 6">
    <name type="scientific">Actinomadura syzygii</name>
    <dbReference type="NCBI Taxonomy" id="1427538"/>
    <lineage>
        <taxon>Bacteria</taxon>
        <taxon>Bacillati</taxon>
        <taxon>Actinomycetota</taxon>
        <taxon>Actinomycetes</taxon>
        <taxon>Streptosporangiales</taxon>
        <taxon>Thermomonosporaceae</taxon>
        <taxon>Actinomadura</taxon>
    </lineage>
</organism>
<dbReference type="SMART" id="SM00866">
    <property type="entry name" value="UTRA"/>
    <property type="match status" value="1"/>
</dbReference>
<dbReference type="SMART" id="SM00345">
    <property type="entry name" value="HTH_GNTR"/>
    <property type="match status" value="1"/>
</dbReference>
<dbReference type="PANTHER" id="PTHR44846">
    <property type="entry name" value="MANNOSYL-D-GLYCERATE TRANSPORT/METABOLISM SYSTEM REPRESSOR MNGR-RELATED"/>
    <property type="match status" value="1"/>
</dbReference>
<dbReference type="SUPFAM" id="SSF64288">
    <property type="entry name" value="Chorismate lyase-like"/>
    <property type="match status" value="1"/>
</dbReference>
<dbReference type="Proteomes" id="UP000322634">
    <property type="component" value="Unassembled WGS sequence"/>
</dbReference>
<dbReference type="InterPro" id="IPR011663">
    <property type="entry name" value="UTRA"/>
</dbReference>
<dbReference type="GO" id="GO:0003700">
    <property type="term" value="F:DNA-binding transcription factor activity"/>
    <property type="evidence" value="ECO:0007669"/>
    <property type="project" value="InterPro"/>
</dbReference>
<gene>
    <name evidence="5" type="ORF">FXF65_13040</name>
</gene>
<dbReference type="PANTHER" id="PTHR44846:SF17">
    <property type="entry name" value="GNTR-FAMILY TRANSCRIPTIONAL REGULATOR"/>
    <property type="match status" value="1"/>
</dbReference>
<accession>A0A5D0U9L8</accession>
<dbReference type="GO" id="GO:0003677">
    <property type="term" value="F:DNA binding"/>
    <property type="evidence" value="ECO:0007669"/>
    <property type="project" value="UniProtKB-KW"/>
</dbReference>
<dbReference type="SUPFAM" id="SSF46785">
    <property type="entry name" value="Winged helix' DNA-binding domain"/>
    <property type="match status" value="1"/>
</dbReference>
<dbReference type="PROSITE" id="PS50949">
    <property type="entry name" value="HTH_GNTR"/>
    <property type="match status" value="1"/>
</dbReference>
<evidence type="ECO:0000256" key="1">
    <source>
        <dbReference type="ARBA" id="ARBA00023015"/>
    </source>
</evidence>
<keyword evidence="2" id="KW-0238">DNA-binding</keyword>
<evidence type="ECO:0000256" key="2">
    <source>
        <dbReference type="ARBA" id="ARBA00023125"/>
    </source>
</evidence>
<dbReference type="Pfam" id="PF00392">
    <property type="entry name" value="GntR"/>
    <property type="match status" value="1"/>
</dbReference>
<dbReference type="InterPro" id="IPR028978">
    <property type="entry name" value="Chorismate_lyase_/UTRA_dom_sf"/>
</dbReference>
<dbReference type="InterPro" id="IPR000524">
    <property type="entry name" value="Tscrpt_reg_HTH_GntR"/>
</dbReference>
<evidence type="ECO:0000256" key="3">
    <source>
        <dbReference type="ARBA" id="ARBA00023163"/>
    </source>
</evidence>
<dbReference type="InterPro" id="IPR036388">
    <property type="entry name" value="WH-like_DNA-bd_sf"/>
</dbReference>
<reference evidence="5 6" key="1">
    <citation type="submission" date="2019-08" db="EMBL/GenBank/DDBJ databases">
        <title>Actinomadura sp. nov. CYP1-5 isolated from mountain soil.</title>
        <authorList>
            <person name="Songsumanus A."/>
            <person name="Kuncharoen N."/>
            <person name="Kudo T."/>
            <person name="Yuki M."/>
            <person name="Igarashi Y."/>
            <person name="Tanasupawat S."/>
        </authorList>
    </citation>
    <scope>NUCLEOTIDE SEQUENCE [LARGE SCALE GENOMIC DNA]</scope>
    <source>
        <strain evidence="5 6">GKU157</strain>
    </source>
</reference>
<dbReference type="InterPro" id="IPR050679">
    <property type="entry name" value="Bact_HTH_transcr_reg"/>
</dbReference>
<dbReference type="Gene3D" id="3.40.1410.10">
    <property type="entry name" value="Chorismate lyase-like"/>
    <property type="match status" value="1"/>
</dbReference>
<name>A0A5D0U9L8_9ACTN</name>
<feature type="domain" description="HTH gntR-type" evidence="4">
    <location>
        <begin position="7"/>
        <end position="75"/>
    </location>
</feature>
<evidence type="ECO:0000313" key="5">
    <source>
        <dbReference type="EMBL" id="TYC15048.1"/>
    </source>
</evidence>
<proteinExistence type="predicted"/>
<keyword evidence="6" id="KW-1185">Reference proteome</keyword>
<keyword evidence="3" id="KW-0804">Transcription</keyword>
<evidence type="ECO:0000313" key="6">
    <source>
        <dbReference type="Proteomes" id="UP000322634"/>
    </source>
</evidence>
<dbReference type="GO" id="GO:0045892">
    <property type="term" value="P:negative regulation of DNA-templated transcription"/>
    <property type="evidence" value="ECO:0007669"/>
    <property type="project" value="TreeGrafter"/>
</dbReference>
<keyword evidence="1" id="KW-0805">Transcription regulation</keyword>
<dbReference type="OrthoDB" id="3517122at2"/>
<dbReference type="Gene3D" id="1.10.10.10">
    <property type="entry name" value="Winged helix-like DNA-binding domain superfamily/Winged helix DNA-binding domain"/>
    <property type="match status" value="1"/>
</dbReference>
<dbReference type="Pfam" id="PF07702">
    <property type="entry name" value="UTRA"/>
    <property type="match status" value="1"/>
</dbReference>
<dbReference type="RefSeq" id="WP_148350161.1">
    <property type="nucleotide sequence ID" value="NZ_JBHSBF010000027.1"/>
</dbReference>
<sequence length="243" mass="26125">MSLESVPPKYAQLVTELQRRIESGQYPPGSAMPSEHMLIAEFDVSRPTVVAALRVLRDQGWIDSRQGKGRFVRGRPALASLESARAGQVRLAGSEAAVPGEVLAAGVVDAPNRVRSLLGIGSSGKAFLRRRLLTADGAPSELLSLWLPLDLAESTNLTSAEPLKQGVRQHLESRKGVKFDHVVEHIVARMPTGEEADALSMRTGTPVLVVYATARDAAGRPLMVVDTVLPADLHELEDAYPLA</sequence>